<evidence type="ECO:0000256" key="6">
    <source>
        <dbReference type="PIRNR" id="PIRNR002854"/>
    </source>
</evidence>
<comment type="caution">
    <text evidence="8">The sequence shown here is derived from an EMBL/GenBank/DDBJ whole genome shotgun (WGS) entry which is preliminary data.</text>
</comment>
<evidence type="ECO:0000256" key="3">
    <source>
        <dbReference type="ARBA" id="ARBA00023136"/>
    </source>
</evidence>
<evidence type="ECO:0000256" key="1">
    <source>
        <dbReference type="ARBA" id="ARBA00004635"/>
    </source>
</evidence>
<dbReference type="PIRSF" id="PIRSF002854">
    <property type="entry name" value="MetQ"/>
    <property type="match status" value="1"/>
</dbReference>
<comment type="similarity">
    <text evidence="6">Belongs to the nlpA lipoprotein family.</text>
</comment>
<keyword evidence="5 6" id="KW-0449">Lipoprotein</keyword>
<name>A0ABV8WT06_9BACI</name>
<reference evidence="9" key="1">
    <citation type="journal article" date="2019" name="Int. J. Syst. Evol. Microbiol.">
        <title>The Global Catalogue of Microorganisms (GCM) 10K type strain sequencing project: providing services to taxonomists for standard genome sequencing and annotation.</title>
        <authorList>
            <consortium name="The Broad Institute Genomics Platform"/>
            <consortium name="The Broad Institute Genome Sequencing Center for Infectious Disease"/>
            <person name="Wu L."/>
            <person name="Ma J."/>
        </authorList>
    </citation>
    <scope>NUCLEOTIDE SEQUENCE [LARGE SCALE GENOMIC DNA]</scope>
    <source>
        <strain evidence="9">CCUG 37865</strain>
    </source>
</reference>
<evidence type="ECO:0000256" key="4">
    <source>
        <dbReference type="ARBA" id="ARBA00023139"/>
    </source>
</evidence>
<gene>
    <name evidence="8" type="ORF">ACFOY7_04110</name>
</gene>
<dbReference type="Proteomes" id="UP001595882">
    <property type="component" value="Unassembled WGS sequence"/>
</dbReference>
<dbReference type="SUPFAM" id="SSF53850">
    <property type="entry name" value="Periplasmic binding protein-like II"/>
    <property type="match status" value="1"/>
</dbReference>
<evidence type="ECO:0000256" key="5">
    <source>
        <dbReference type="ARBA" id="ARBA00023288"/>
    </source>
</evidence>
<dbReference type="EMBL" id="JBHSDT010000003">
    <property type="protein sequence ID" value="MFC4402258.1"/>
    <property type="molecule type" value="Genomic_DNA"/>
</dbReference>
<dbReference type="Gene3D" id="3.40.190.10">
    <property type="entry name" value="Periplasmic binding protein-like II"/>
    <property type="match status" value="2"/>
</dbReference>
<dbReference type="RefSeq" id="WP_390249669.1">
    <property type="nucleotide sequence ID" value="NZ_JBHSDT010000003.1"/>
</dbReference>
<evidence type="ECO:0000313" key="8">
    <source>
        <dbReference type="EMBL" id="MFC4402258.1"/>
    </source>
</evidence>
<evidence type="ECO:0000256" key="7">
    <source>
        <dbReference type="SAM" id="SignalP"/>
    </source>
</evidence>
<keyword evidence="3" id="KW-0472">Membrane</keyword>
<organism evidence="8 9">
    <name type="scientific">Gracilibacillus xinjiangensis</name>
    <dbReference type="NCBI Taxonomy" id="1193282"/>
    <lineage>
        <taxon>Bacteria</taxon>
        <taxon>Bacillati</taxon>
        <taxon>Bacillota</taxon>
        <taxon>Bacilli</taxon>
        <taxon>Bacillales</taxon>
        <taxon>Bacillaceae</taxon>
        <taxon>Gracilibacillus</taxon>
    </lineage>
</organism>
<dbReference type="PANTHER" id="PTHR30429:SF3">
    <property type="entry name" value="LIPOPROTEIN"/>
    <property type="match status" value="1"/>
</dbReference>
<dbReference type="InterPro" id="IPR004872">
    <property type="entry name" value="Lipoprotein_NlpA"/>
</dbReference>
<proteinExistence type="inferred from homology"/>
<dbReference type="Pfam" id="PF03180">
    <property type="entry name" value="Lipoprotein_9"/>
    <property type="match status" value="1"/>
</dbReference>
<keyword evidence="4" id="KW-0564">Palmitate</keyword>
<feature type="signal peptide" evidence="7">
    <location>
        <begin position="1"/>
        <end position="25"/>
    </location>
</feature>
<evidence type="ECO:0000256" key="2">
    <source>
        <dbReference type="ARBA" id="ARBA00022729"/>
    </source>
</evidence>
<comment type="subcellular location">
    <subcellularLocation>
        <location evidence="1">Membrane</location>
        <topology evidence="1">Lipid-anchor</topology>
    </subcellularLocation>
</comment>
<protein>
    <recommendedName>
        <fullName evidence="6">Lipoprotein</fullName>
    </recommendedName>
</protein>
<dbReference type="PANTHER" id="PTHR30429">
    <property type="entry name" value="D-METHIONINE-BINDING LIPOPROTEIN METQ"/>
    <property type="match status" value="1"/>
</dbReference>
<sequence length="275" mass="29988">MKKFLISFAAIIFILTGCGSNNGSADSTNVKVGTTTAETPTWELVKELAAEEGIEIEIIQFSDYVQPNIALDNGEIDLNAFQTITYFHSFKEEQGLHLSAIGTTAIWPMGIYSEKIEELSEIGDGAQIILPKEPTNLGRALMLLEKAELITLKEGFNGSGGVESIVENPKNLDIVTVTAGQTARGLQDATAAVINSDIAIAAGLNPTSDPVFREDEQSVPYINIIASHTDRKNEEVFQQIVDIYHSEKVQSFIEDEYEGAAVPVVRPIEEVIEEQ</sequence>
<keyword evidence="9" id="KW-1185">Reference proteome</keyword>
<dbReference type="PROSITE" id="PS51257">
    <property type="entry name" value="PROKAR_LIPOPROTEIN"/>
    <property type="match status" value="1"/>
</dbReference>
<keyword evidence="2 7" id="KW-0732">Signal</keyword>
<accession>A0ABV8WT06</accession>
<feature type="chain" id="PRO_5045731150" description="Lipoprotein" evidence="7">
    <location>
        <begin position="26"/>
        <end position="275"/>
    </location>
</feature>
<evidence type="ECO:0000313" key="9">
    <source>
        <dbReference type="Proteomes" id="UP001595882"/>
    </source>
</evidence>